<evidence type="ECO:0000256" key="3">
    <source>
        <dbReference type="ARBA" id="ARBA00007630"/>
    </source>
</evidence>
<comment type="subunit">
    <text evidence="4 15 17">Homodimer.</text>
</comment>
<proteinExistence type="inferred from homology"/>
<evidence type="ECO:0000256" key="6">
    <source>
        <dbReference type="ARBA" id="ARBA00014679"/>
    </source>
</evidence>
<reference evidence="19 20" key="1">
    <citation type="journal article" date="2015" name="Nature">
        <title>rRNA introns, odd ribosomes, and small enigmatic genomes across a large radiation of phyla.</title>
        <authorList>
            <person name="Brown C.T."/>
            <person name="Hug L.A."/>
            <person name="Thomas B.C."/>
            <person name="Sharon I."/>
            <person name="Castelle C.J."/>
            <person name="Singh A."/>
            <person name="Wilkins M.J."/>
            <person name="Williams K.H."/>
            <person name="Banfield J.F."/>
        </authorList>
    </citation>
    <scope>NUCLEOTIDE SEQUENCE [LARGE SCALE GENOMIC DNA]</scope>
</reference>
<gene>
    <name evidence="15" type="primary">trmD</name>
    <name evidence="19" type="ORF">UX22_C0002G0018</name>
</gene>
<dbReference type="Pfam" id="PF01746">
    <property type="entry name" value="tRNA_m1G_MT"/>
    <property type="match status" value="1"/>
</dbReference>
<comment type="similarity">
    <text evidence="3 15 17">Belongs to the RNA methyltransferase TrmD family.</text>
</comment>
<dbReference type="InterPro" id="IPR023148">
    <property type="entry name" value="tRNA_m1G_MeTrfase_C_sf"/>
</dbReference>
<evidence type="ECO:0000256" key="2">
    <source>
        <dbReference type="ARBA" id="ARBA00004496"/>
    </source>
</evidence>
<dbReference type="GO" id="GO:0052906">
    <property type="term" value="F:tRNA (guanine(37)-N1)-methyltransferase activity"/>
    <property type="evidence" value="ECO:0007669"/>
    <property type="project" value="UniProtKB-UniRule"/>
</dbReference>
<organism evidence="19 20">
    <name type="scientific">Candidatus Jorgensenbacteria bacterium GW2011_GWA2_45_9</name>
    <dbReference type="NCBI Taxonomy" id="1618663"/>
    <lineage>
        <taxon>Bacteria</taxon>
        <taxon>Candidatus Joergenseniibacteriota</taxon>
    </lineage>
</organism>
<dbReference type="Gene3D" id="3.40.1280.10">
    <property type="match status" value="1"/>
</dbReference>
<dbReference type="NCBIfam" id="NF000648">
    <property type="entry name" value="PRK00026.1"/>
    <property type="match status" value="1"/>
</dbReference>
<evidence type="ECO:0000256" key="16">
    <source>
        <dbReference type="PIRSR" id="PIRSR000386-1"/>
    </source>
</evidence>
<evidence type="ECO:0000256" key="12">
    <source>
        <dbReference type="ARBA" id="ARBA00029736"/>
    </source>
</evidence>
<name>A0A0G1N5D5_9BACT</name>
<keyword evidence="8 15" id="KW-0489">Methyltransferase</keyword>
<evidence type="ECO:0000256" key="14">
    <source>
        <dbReference type="ARBA" id="ARBA00047783"/>
    </source>
</evidence>
<dbReference type="NCBIfam" id="TIGR00088">
    <property type="entry name" value="trmD"/>
    <property type="match status" value="1"/>
</dbReference>
<evidence type="ECO:0000256" key="4">
    <source>
        <dbReference type="ARBA" id="ARBA00011738"/>
    </source>
</evidence>
<dbReference type="EMBL" id="LCLJ01000002">
    <property type="protein sequence ID" value="KKU15826.1"/>
    <property type="molecule type" value="Genomic_DNA"/>
</dbReference>
<dbReference type="AlphaFoldDB" id="A0A0G1N5D5"/>
<evidence type="ECO:0000256" key="8">
    <source>
        <dbReference type="ARBA" id="ARBA00022603"/>
    </source>
</evidence>
<evidence type="ECO:0000313" key="19">
    <source>
        <dbReference type="EMBL" id="KKU15826.1"/>
    </source>
</evidence>
<dbReference type="CDD" id="cd18080">
    <property type="entry name" value="TrmD-like"/>
    <property type="match status" value="1"/>
</dbReference>
<dbReference type="PIRSF" id="PIRSF000386">
    <property type="entry name" value="tRNA_mtase"/>
    <property type="match status" value="1"/>
</dbReference>
<protein>
    <recommendedName>
        <fullName evidence="6 15">tRNA (guanine-N(1)-)-methyltransferase</fullName>
        <ecNumber evidence="5 15">2.1.1.228</ecNumber>
    </recommendedName>
    <alternativeName>
        <fullName evidence="12 15">M1G-methyltransferase</fullName>
    </alternativeName>
    <alternativeName>
        <fullName evidence="13 15">tRNA [GM37] methyltransferase</fullName>
    </alternativeName>
</protein>
<comment type="catalytic activity">
    <reaction evidence="14 15 17">
        <text>guanosine(37) in tRNA + S-adenosyl-L-methionine = N(1)-methylguanosine(37) in tRNA + S-adenosyl-L-homocysteine + H(+)</text>
        <dbReference type="Rhea" id="RHEA:36899"/>
        <dbReference type="Rhea" id="RHEA-COMP:10145"/>
        <dbReference type="Rhea" id="RHEA-COMP:10147"/>
        <dbReference type="ChEBI" id="CHEBI:15378"/>
        <dbReference type="ChEBI" id="CHEBI:57856"/>
        <dbReference type="ChEBI" id="CHEBI:59789"/>
        <dbReference type="ChEBI" id="CHEBI:73542"/>
        <dbReference type="ChEBI" id="CHEBI:74269"/>
        <dbReference type="EC" id="2.1.1.228"/>
    </reaction>
</comment>
<dbReference type="Proteomes" id="UP000034727">
    <property type="component" value="Unassembled WGS sequence"/>
</dbReference>
<evidence type="ECO:0000256" key="5">
    <source>
        <dbReference type="ARBA" id="ARBA00012807"/>
    </source>
</evidence>
<dbReference type="InterPro" id="IPR029026">
    <property type="entry name" value="tRNA_m1G_MTases_N"/>
</dbReference>
<evidence type="ECO:0000256" key="7">
    <source>
        <dbReference type="ARBA" id="ARBA00022490"/>
    </source>
</evidence>
<keyword evidence="9 15" id="KW-0808">Transferase</keyword>
<feature type="domain" description="tRNA methyltransferase TRMD/TRM10-type" evidence="18">
    <location>
        <begin position="1"/>
        <end position="216"/>
    </location>
</feature>
<dbReference type="HAMAP" id="MF_00605">
    <property type="entry name" value="TrmD"/>
    <property type="match status" value="1"/>
</dbReference>
<comment type="subcellular location">
    <subcellularLocation>
        <location evidence="2 15 17">Cytoplasm</location>
    </subcellularLocation>
</comment>
<evidence type="ECO:0000259" key="18">
    <source>
        <dbReference type="Pfam" id="PF01746"/>
    </source>
</evidence>
<dbReference type="PANTHER" id="PTHR46417:SF1">
    <property type="entry name" value="TRNA (GUANINE-N(1)-)-METHYLTRANSFERASE"/>
    <property type="match status" value="1"/>
</dbReference>
<feature type="binding site" evidence="15 16">
    <location>
        <position position="115"/>
    </location>
    <ligand>
        <name>S-adenosyl-L-methionine</name>
        <dbReference type="ChEBI" id="CHEBI:59789"/>
    </ligand>
</feature>
<evidence type="ECO:0000256" key="11">
    <source>
        <dbReference type="ARBA" id="ARBA00022694"/>
    </source>
</evidence>
<dbReference type="GO" id="GO:0002939">
    <property type="term" value="P:tRNA N1-guanine methylation"/>
    <property type="evidence" value="ECO:0007669"/>
    <property type="project" value="TreeGrafter"/>
</dbReference>
<dbReference type="InterPro" id="IPR016009">
    <property type="entry name" value="tRNA_MeTrfase_TRMD/TRM10"/>
</dbReference>
<evidence type="ECO:0000256" key="1">
    <source>
        <dbReference type="ARBA" id="ARBA00002634"/>
    </source>
</evidence>
<evidence type="ECO:0000256" key="10">
    <source>
        <dbReference type="ARBA" id="ARBA00022691"/>
    </source>
</evidence>
<evidence type="ECO:0000313" key="20">
    <source>
        <dbReference type="Proteomes" id="UP000034727"/>
    </source>
</evidence>
<comment type="caution">
    <text evidence="19">The sequence shown here is derived from an EMBL/GenBank/DDBJ whole genome shotgun (WGS) entry which is preliminary data.</text>
</comment>
<dbReference type="InterPro" id="IPR002649">
    <property type="entry name" value="tRNA_m1G_MeTrfase_TrmD"/>
</dbReference>
<evidence type="ECO:0000256" key="13">
    <source>
        <dbReference type="ARBA" id="ARBA00033392"/>
    </source>
</evidence>
<feature type="binding site" evidence="15 16">
    <location>
        <begin position="135"/>
        <end position="140"/>
    </location>
    <ligand>
        <name>S-adenosyl-L-methionine</name>
        <dbReference type="ChEBI" id="CHEBI:59789"/>
    </ligand>
</feature>
<accession>A0A0G1N5D5</accession>
<keyword evidence="7 15" id="KW-0963">Cytoplasm</keyword>
<sequence>MRIDIITIFPGLCEPYLGDSILKRAIKKKLVSFRFFNPRDFTYDAHKTVDDSPYGGGSGMVLKPEPLERAVRRSNVGAKKTEKRRVILFSLRGKKFTQNTARRLAKYNRLVLIAGRYEGVDERVAKHIADEEISLGDFVLSGGELPALVVSEAVLRHIPGVLGKHKSLEEIKGSYPVYTRPAVFEFMKNGKKKKLSVPRELLSGDHKKIEEWRKKLGRVNQEL</sequence>
<dbReference type="PANTHER" id="PTHR46417">
    <property type="entry name" value="TRNA (GUANINE-N(1)-)-METHYLTRANSFERASE"/>
    <property type="match status" value="1"/>
</dbReference>
<dbReference type="SUPFAM" id="SSF75217">
    <property type="entry name" value="alpha/beta knot"/>
    <property type="match status" value="1"/>
</dbReference>
<keyword evidence="10 15" id="KW-0949">S-adenosyl-L-methionine</keyword>
<dbReference type="GO" id="GO:0005829">
    <property type="term" value="C:cytosol"/>
    <property type="evidence" value="ECO:0007669"/>
    <property type="project" value="TreeGrafter"/>
</dbReference>
<dbReference type="EC" id="2.1.1.228" evidence="5 15"/>
<dbReference type="InterPro" id="IPR029028">
    <property type="entry name" value="Alpha/beta_knot_MTases"/>
</dbReference>
<keyword evidence="11 15" id="KW-0819">tRNA processing</keyword>
<evidence type="ECO:0000256" key="17">
    <source>
        <dbReference type="RuleBase" id="RU003464"/>
    </source>
</evidence>
<dbReference type="FunFam" id="3.40.1280.10:FF:000001">
    <property type="entry name" value="tRNA (guanine-N(1)-)-methyltransferase"/>
    <property type="match status" value="1"/>
</dbReference>
<dbReference type="PATRIC" id="fig|1618663.3.peg.83"/>
<dbReference type="Gene3D" id="1.10.1270.20">
    <property type="entry name" value="tRNA(m1g37)methyltransferase, domain 2"/>
    <property type="match status" value="1"/>
</dbReference>
<comment type="function">
    <text evidence="1 15 17">Specifically methylates guanosine-37 in various tRNAs.</text>
</comment>
<evidence type="ECO:0000256" key="9">
    <source>
        <dbReference type="ARBA" id="ARBA00022679"/>
    </source>
</evidence>
<evidence type="ECO:0000256" key="15">
    <source>
        <dbReference type="HAMAP-Rule" id="MF_00605"/>
    </source>
</evidence>